<protein>
    <submittedName>
        <fullName evidence="1">Asparaginase</fullName>
    </submittedName>
</protein>
<dbReference type="EMBL" id="CP036532">
    <property type="protein sequence ID" value="QBK30051.1"/>
    <property type="molecule type" value="Genomic_DNA"/>
</dbReference>
<dbReference type="InterPro" id="IPR012338">
    <property type="entry name" value="Beta-lactam/transpept-like"/>
</dbReference>
<evidence type="ECO:0000313" key="1">
    <source>
        <dbReference type="EMBL" id="QBK30051.1"/>
    </source>
</evidence>
<accession>A0A4P6UYD7</accession>
<dbReference type="Pfam" id="PF06089">
    <property type="entry name" value="Asparaginase_II"/>
    <property type="match status" value="1"/>
</dbReference>
<dbReference type="SUPFAM" id="SSF56601">
    <property type="entry name" value="beta-lactamase/transpeptidase-like"/>
    <property type="match status" value="1"/>
</dbReference>
<proteinExistence type="predicted"/>
<dbReference type="OrthoDB" id="9780674at2"/>
<dbReference type="Proteomes" id="UP000293719">
    <property type="component" value="Chromosome"/>
</dbReference>
<dbReference type="PANTHER" id="PTHR42110:SF1">
    <property type="entry name" value="L-ASPARAGINASE, PUTATIVE (AFU_ORTHOLOGUE AFUA_3G11890)-RELATED"/>
    <property type="match status" value="1"/>
</dbReference>
<organism evidence="1 2">
    <name type="scientific">Roseitalea porphyridii</name>
    <dbReference type="NCBI Taxonomy" id="1852022"/>
    <lineage>
        <taxon>Bacteria</taxon>
        <taxon>Pseudomonadati</taxon>
        <taxon>Pseudomonadota</taxon>
        <taxon>Alphaproteobacteria</taxon>
        <taxon>Hyphomicrobiales</taxon>
        <taxon>Ahrensiaceae</taxon>
        <taxon>Roseitalea</taxon>
    </lineage>
</organism>
<keyword evidence="2" id="KW-1185">Reference proteome</keyword>
<name>A0A4P6UYD7_9HYPH</name>
<reference evidence="1 2" key="1">
    <citation type="journal article" date="2017" name="Int. J. Syst. Evol. Microbiol.">
        <title>Roseitalea porphyridii gen. nov., sp. nov., isolated from a red alga, and reclassification of Hoeflea suaedae Chung et al. 2013 as Pseudohoeflea suaedae gen. nov., comb. nov.</title>
        <authorList>
            <person name="Hyeon J.W."/>
            <person name="Jeong S.E."/>
            <person name="Baek K."/>
            <person name="Jeon C.O."/>
        </authorList>
    </citation>
    <scope>NUCLEOTIDE SEQUENCE [LARGE SCALE GENOMIC DNA]</scope>
    <source>
        <strain evidence="1 2">MA7-20</strain>
    </source>
</reference>
<dbReference type="KEGG" id="rpod:E0E05_05225"/>
<dbReference type="RefSeq" id="WP_131615756.1">
    <property type="nucleotide sequence ID" value="NZ_CP036532.1"/>
</dbReference>
<evidence type="ECO:0000313" key="2">
    <source>
        <dbReference type="Proteomes" id="UP000293719"/>
    </source>
</evidence>
<dbReference type="GeneID" id="90766692"/>
<sequence length="334" mass="34761">MANPVIAEVTRGGRVESVHRGRVVAIDADGAVLFHSGDVEEPVYPRSALKLMQALPLIESGAADALGLSDRELALACASHSSLPIHVQTALAMLGKAGLDETDLQCGPHWPLNRREELVAMARAGDEPTRAHNNCSGKHAGFLCACVHQDLETADYLDPDADIQRQVRSAIDAVAGTTLGPDTCGRDGCSAPTYALPLDAFARGFARLATGQGLEPQRADAAIRLMRAAMAEPEMVAGPHRLCTELMSACGGRVYVKTGAEGVYVATVPEAGLALALKCDDGATRAAEVAVAAALMRALAAGHDLAPALAPFARAPVRDWNGVEVGAVRAVEPA</sequence>
<dbReference type="PANTHER" id="PTHR42110">
    <property type="entry name" value="L-ASPARAGINASE, PUTATIVE (AFU_ORTHOLOGUE AFUA_3G11890)-RELATED"/>
    <property type="match status" value="1"/>
</dbReference>
<dbReference type="InterPro" id="IPR010349">
    <property type="entry name" value="Asparaginase_II"/>
</dbReference>
<dbReference type="AlphaFoldDB" id="A0A4P6UYD7"/>
<gene>
    <name evidence="1" type="ORF">E0E05_05225</name>
</gene>